<sequence length="110" mass="12056">MPSREVVQHFEGAAKEATGEGPIQEITSETPQGLITKHKCLAARPNAQSCPEHYNDGRLQPDQDRVQSTGARTPFSIAAEIEAQVAATKARRESEAKEREKAEAETKTKQ</sequence>
<organism evidence="2 3">
    <name type="scientific">Fusarium ambrosium</name>
    <dbReference type="NCBI Taxonomy" id="131363"/>
    <lineage>
        <taxon>Eukaryota</taxon>
        <taxon>Fungi</taxon>
        <taxon>Dikarya</taxon>
        <taxon>Ascomycota</taxon>
        <taxon>Pezizomycotina</taxon>
        <taxon>Sordariomycetes</taxon>
        <taxon>Hypocreomycetidae</taxon>
        <taxon>Hypocreales</taxon>
        <taxon>Nectriaceae</taxon>
        <taxon>Fusarium</taxon>
        <taxon>Fusarium solani species complex</taxon>
    </lineage>
</organism>
<evidence type="ECO:0000313" key="2">
    <source>
        <dbReference type="EMBL" id="RSM09794.1"/>
    </source>
</evidence>
<dbReference type="AlphaFoldDB" id="A0A428U6G5"/>
<name>A0A428U6G5_9HYPO</name>
<accession>A0A428U6G5</accession>
<reference evidence="2 3" key="1">
    <citation type="submission" date="2017-06" db="EMBL/GenBank/DDBJ databases">
        <title>Cmopartive genomic analysis of Ambrosia Fusariam Clade fungi.</title>
        <authorList>
            <person name="Stajich J.E."/>
            <person name="Carrillo J."/>
            <person name="Kijimoto T."/>
            <person name="Eskalen A."/>
            <person name="O'Donnell K."/>
            <person name="Kasson M."/>
        </authorList>
    </citation>
    <scope>NUCLEOTIDE SEQUENCE [LARGE SCALE GENOMIC DNA]</scope>
    <source>
        <strain evidence="2 3">NRRL 20438</strain>
    </source>
</reference>
<evidence type="ECO:0000256" key="1">
    <source>
        <dbReference type="SAM" id="MobiDB-lite"/>
    </source>
</evidence>
<evidence type="ECO:0000313" key="3">
    <source>
        <dbReference type="Proteomes" id="UP000288429"/>
    </source>
</evidence>
<comment type="caution">
    <text evidence="2">The sequence shown here is derived from an EMBL/GenBank/DDBJ whole genome shotgun (WGS) entry which is preliminary data.</text>
</comment>
<feature type="compositionally biased region" description="Basic and acidic residues" evidence="1">
    <location>
        <begin position="90"/>
        <end position="110"/>
    </location>
</feature>
<gene>
    <name evidence="2" type="ORF">CDV31_007534</name>
</gene>
<feature type="region of interest" description="Disordered" evidence="1">
    <location>
        <begin position="86"/>
        <end position="110"/>
    </location>
</feature>
<dbReference type="EMBL" id="NIZV01000092">
    <property type="protein sequence ID" value="RSM09794.1"/>
    <property type="molecule type" value="Genomic_DNA"/>
</dbReference>
<proteinExistence type="predicted"/>
<protein>
    <submittedName>
        <fullName evidence="2">Uncharacterized protein</fullName>
    </submittedName>
</protein>
<keyword evidence="3" id="KW-1185">Reference proteome</keyword>
<dbReference type="Proteomes" id="UP000288429">
    <property type="component" value="Unassembled WGS sequence"/>
</dbReference>